<reference evidence="2 3" key="1">
    <citation type="submission" date="2015-01" db="EMBL/GenBank/DDBJ databases">
        <title>Draft genome sequence of Pedobacter sp. NL19 isolated from sludge of an effluent treatment pond in an abandoned uranium mine.</title>
        <authorList>
            <person name="Santos T."/>
            <person name="Caetano T."/>
            <person name="Covas C."/>
            <person name="Cruz A."/>
            <person name="Mendo S."/>
        </authorList>
    </citation>
    <scope>NUCLEOTIDE SEQUENCE [LARGE SCALE GENOMIC DNA]</scope>
    <source>
        <strain evidence="2 3">NL19</strain>
    </source>
</reference>
<dbReference type="Proteomes" id="UP000032049">
    <property type="component" value="Unassembled WGS sequence"/>
</dbReference>
<keyword evidence="1" id="KW-0812">Transmembrane</keyword>
<dbReference type="EMBL" id="JXRA01000029">
    <property type="protein sequence ID" value="KIO77721.1"/>
    <property type="molecule type" value="Genomic_DNA"/>
</dbReference>
<proteinExistence type="predicted"/>
<dbReference type="AlphaFoldDB" id="A0A0D0GTC1"/>
<name>A0A0D0GTC1_9SPHI</name>
<feature type="transmembrane region" description="Helical" evidence="1">
    <location>
        <begin position="12"/>
        <end position="33"/>
    </location>
</feature>
<accession>A0A0D0GTC1</accession>
<gene>
    <name evidence="2" type="ORF">TH53_07215</name>
</gene>
<comment type="caution">
    <text evidence="2">The sequence shown here is derived from an EMBL/GenBank/DDBJ whole genome shotgun (WGS) entry which is preliminary data.</text>
</comment>
<dbReference type="RefSeq" id="WP_041880224.1">
    <property type="nucleotide sequence ID" value="NZ_CP157278.1"/>
</dbReference>
<organism evidence="2 3">
    <name type="scientific">Pedobacter lusitanus</name>
    <dbReference type="NCBI Taxonomy" id="1503925"/>
    <lineage>
        <taxon>Bacteria</taxon>
        <taxon>Pseudomonadati</taxon>
        <taxon>Bacteroidota</taxon>
        <taxon>Sphingobacteriia</taxon>
        <taxon>Sphingobacteriales</taxon>
        <taxon>Sphingobacteriaceae</taxon>
        <taxon>Pedobacter</taxon>
    </lineage>
</organism>
<evidence type="ECO:0000313" key="2">
    <source>
        <dbReference type="EMBL" id="KIO77721.1"/>
    </source>
</evidence>
<feature type="transmembrane region" description="Helical" evidence="1">
    <location>
        <begin position="39"/>
        <end position="59"/>
    </location>
</feature>
<evidence type="ECO:0000256" key="1">
    <source>
        <dbReference type="SAM" id="Phobius"/>
    </source>
</evidence>
<protein>
    <submittedName>
        <fullName evidence="2">Uncharacterized protein</fullName>
    </submittedName>
</protein>
<feature type="transmembrane region" description="Helical" evidence="1">
    <location>
        <begin position="75"/>
        <end position="96"/>
    </location>
</feature>
<keyword evidence="1" id="KW-0472">Membrane</keyword>
<evidence type="ECO:0000313" key="3">
    <source>
        <dbReference type="Proteomes" id="UP000032049"/>
    </source>
</evidence>
<keyword evidence="3" id="KW-1185">Reference proteome</keyword>
<keyword evidence="1" id="KW-1133">Transmembrane helix</keyword>
<sequence length="98" mass="11609">MKTIKILKLLLNFYLSILLTTFTLFIIGLIAYQFMGVEFLPAIIWFKVITLGVIGYYISSYKKKQFYYYQNLPKTFLWACTFSFDLSLFIALLIMMKN</sequence>